<evidence type="ECO:0000313" key="2">
    <source>
        <dbReference type="Proteomes" id="UP000006729"/>
    </source>
</evidence>
<keyword evidence="2" id="KW-1185">Reference proteome</keyword>
<dbReference type="Proteomes" id="UP000006729">
    <property type="component" value="Chromosome 18"/>
</dbReference>
<comment type="caution">
    <text evidence="1">The sequence shown here is derived from an EMBL/GenBank/DDBJ whole genome shotgun (WGS) entry which is preliminary data.</text>
</comment>
<protein>
    <submittedName>
        <fullName evidence="1">Uncharacterized protein</fullName>
    </submittedName>
</protein>
<gene>
    <name evidence="1" type="ORF">POPTR_018G004701v4</name>
</gene>
<sequence length="69" mass="8008">MAPRKKAEETKSTTSEKLATRRSARMTRSTDKRFNAKLTELPTESGKKRKQQRVRRRSTVRSFLIGGNR</sequence>
<organism evidence="1 2">
    <name type="scientific">Populus trichocarpa</name>
    <name type="common">Western balsam poplar</name>
    <name type="synonym">Populus balsamifera subsp. trichocarpa</name>
    <dbReference type="NCBI Taxonomy" id="3694"/>
    <lineage>
        <taxon>Eukaryota</taxon>
        <taxon>Viridiplantae</taxon>
        <taxon>Streptophyta</taxon>
        <taxon>Embryophyta</taxon>
        <taxon>Tracheophyta</taxon>
        <taxon>Spermatophyta</taxon>
        <taxon>Magnoliopsida</taxon>
        <taxon>eudicotyledons</taxon>
        <taxon>Gunneridae</taxon>
        <taxon>Pentapetalae</taxon>
        <taxon>rosids</taxon>
        <taxon>fabids</taxon>
        <taxon>Malpighiales</taxon>
        <taxon>Salicaceae</taxon>
        <taxon>Saliceae</taxon>
        <taxon>Populus</taxon>
    </lineage>
</organism>
<evidence type="ECO:0000313" key="1">
    <source>
        <dbReference type="EMBL" id="KAI9377911.1"/>
    </source>
</evidence>
<accession>A0ACC0RKX7</accession>
<name>A0ACC0RKX7_POPTR</name>
<reference evidence="1 2" key="1">
    <citation type="journal article" date="2006" name="Science">
        <title>The genome of black cottonwood, Populus trichocarpa (Torr. &amp; Gray).</title>
        <authorList>
            <person name="Tuskan G.A."/>
            <person name="Difazio S."/>
            <person name="Jansson S."/>
            <person name="Bohlmann J."/>
            <person name="Grigoriev I."/>
            <person name="Hellsten U."/>
            <person name="Putnam N."/>
            <person name="Ralph S."/>
            <person name="Rombauts S."/>
            <person name="Salamov A."/>
            <person name="Schein J."/>
            <person name="Sterck L."/>
            <person name="Aerts A."/>
            <person name="Bhalerao R.R."/>
            <person name="Bhalerao R.P."/>
            <person name="Blaudez D."/>
            <person name="Boerjan W."/>
            <person name="Brun A."/>
            <person name="Brunner A."/>
            <person name="Busov V."/>
            <person name="Campbell M."/>
            <person name="Carlson J."/>
            <person name="Chalot M."/>
            <person name="Chapman J."/>
            <person name="Chen G.L."/>
            <person name="Cooper D."/>
            <person name="Coutinho P.M."/>
            <person name="Couturier J."/>
            <person name="Covert S."/>
            <person name="Cronk Q."/>
            <person name="Cunningham R."/>
            <person name="Davis J."/>
            <person name="Degroeve S."/>
            <person name="Dejardin A."/>
            <person name="Depamphilis C."/>
            <person name="Detter J."/>
            <person name="Dirks B."/>
            <person name="Dubchak I."/>
            <person name="Duplessis S."/>
            <person name="Ehlting J."/>
            <person name="Ellis B."/>
            <person name="Gendler K."/>
            <person name="Goodstein D."/>
            <person name="Gribskov M."/>
            <person name="Grimwood J."/>
            <person name="Groover A."/>
            <person name="Gunter L."/>
            <person name="Hamberger B."/>
            <person name="Heinze B."/>
            <person name="Helariutta Y."/>
            <person name="Henrissat B."/>
            <person name="Holligan D."/>
            <person name="Holt R."/>
            <person name="Huang W."/>
            <person name="Islam-Faridi N."/>
            <person name="Jones S."/>
            <person name="Jones-Rhoades M."/>
            <person name="Jorgensen R."/>
            <person name="Joshi C."/>
            <person name="Kangasjarvi J."/>
            <person name="Karlsson J."/>
            <person name="Kelleher C."/>
            <person name="Kirkpatrick R."/>
            <person name="Kirst M."/>
            <person name="Kohler A."/>
            <person name="Kalluri U."/>
            <person name="Larimer F."/>
            <person name="Leebens-Mack J."/>
            <person name="Leple J.C."/>
            <person name="Locascio P."/>
            <person name="Lou Y."/>
            <person name="Lucas S."/>
            <person name="Martin F."/>
            <person name="Montanini B."/>
            <person name="Napoli C."/>
            <person name="Nelson D.R."/>
            <person name="Nelson C."/>
            <person name="Nieminen K."/>
            <person name="Nilsson O."/>
            <person name="Pereda V."/>
            <person name="Peter G."/>
            <person name="Philippe R."/>
            <person name="Pilate G."/>
            <person name="Poliakov A."/>
            <person name="Razumovskaya J."/>
            <person name="Richardson P."/>
            <person name="Rinaldi C."/>
            <person name="Ritland K."/>
            <person name="Rouze P."/>
            <person name="Ryaboy D."/>
            <person name="Schmutz J."/>
            <person name="Schrader J."/>
            <person name="Segerman B."/>
            <person name="Shin H."/>
            <person name="Siddiqui A."/>
            <person name="Sterky F."/>
            <person name="Terry A."/>
            <person name="Tsai C.J."/>
            <person name="Uberbacher E."/>
            <person name="Unneberg P."/>
            <person name="Vahala J."/>
            <person name="Wall K."/>
            <person name="Wessler S."/>
            <person name="Yang G."/>
            <person name="Yin T."/>
            <person name="Douglas C."/>
            <person name="Marra M."/>
            <person name="Sandberg G."/>
            <person name="Van de Peer Y."/>
            <person name="Rokhsar D."/>
        </authorList>
    </citation>
    <scope>NUCLEOTIDE SEQUENCE [LARGE SCALE GENOMIC DNA]</scope>
    <source>
        <strain evidence="2">cv. Nisqually</strain>
    </source>
</reference>
<dbReference type="EMBL" id="CM009307">
    <property type="protein sequence ID" value="KAI9377911.1"/>
    <property type="molecule type" value="Genomic_DNA"/>
</dbReference>
<proteinExistence type="predicted"/>